<sequence length="133" mass="15625">MDATVQLVGIRNIIGHKNHIIITLIFLRFKKKLICQLQFKSCQNQNKTIIHLNLLQISICKISLYSKFWVIRIIGMDHNDFQRTFCISMFYSFTFALLVKGFTLTSQDRVKVIELYGLFIFKYAIIFGLNIIK</sequence>
<keyword evidence="3" id="KW-1185">Reference proteome</keyword>
<organism evidence="2 3">
    <name type="scientific">Paramecium pentaurelia</name>
    <dbReference type="NCBI Taxonomy" id="43138"/>
    <lineage>
        <taxon>Eukaryota</taxon>
        <taxon>Sar</taxon>
        <taxon>Alveolata</taxon>
        <taxon>Ciliophora</taxon>
        <taxon>Intramacronucleata</taxon>
        <taxon>Oligohymenophorea</taxon>
        <taxon>Peniculida</taxon>
        <taxon>Parameciidae</taxon>
        <taxon>Paramecium</taxon>
    </lineage>
</organism>
<keyword evidence="1" id="KW-1133">Transmembrane helix</keyword>
<keyword evidence="1" id="KW-0812">Transmembrane</keyword>
<keyword evidence="1" id="KW-0472">Membrane</keyword>
<proteinExistence type="predicted"/>
<protein>
    <recommendedName>
        <fullName evidence="4">Transmembrane protein</fullName>
    </recommendedName>
</protein>
<gene>
    <name evidence="2" type="ORF">PPENT_87.1.T0380345</name>
</gene>
<dbReference type="AlphaFoldDB" id="A0A8S1UCN2"/>
<evidence type="ECO:0000313" key="2">
    <source>
        <dbReference type="EMBL" id="CAD8162991.1"/>
    </source>
</evidence>
<reference evidence="2" key="1">
    <citation type="submission" date="2021-01" db="EMBL/GenBank/DDBJ databases">
        <authorList>
            <consortium name="Genoscope - CEA"/>
            <person name="William W."/>
        </authorList>
    </citation>
    <scope>NUCLEOTIDE SEQUENCE</scope>
</reference>
<comment type="caution">
    <text evidence="2">The sequence shown here is derived from an EMBL/GenBank/DDBJ whole genome shotgun (WGS) entry which is preliminary data.</text>
</comment>
<evidence type="ECO:0000313" key="3">
    <source>
        <dbReference type="Proteomes" id="UP000689195"/>
    </source>
</evidence>
<accession>A0A8S1UCN2</accession>
<feature type="transmembrane region" description="Helical" evidence="1">
    <location>
        <begin position="85"/>
        <end position="103"/>
    </location>
</feature>
<evidence type="ECO:0000256" key="1">
    <source>
        <dbReference type="SAM" id="Phobius"/>
    </source>
</evidence>
<evidence type="ECO:0008006" key="4">
    <source>
        <dbReference type="Google" id="ProtNLM"/>
    </source>
</evidence>
<dbReference type="Proteomes" id="UP000689195">
    <property type="component" value="Unassembled WGS sequence"/>
</dbReference>
<name>A0A8S1UCN2_9CILI</name>
<feature type="transmembrane region" description="Helical" evidence="1">
    <location>
        <begin position="115"/>
        <end position="132"/>
    </location>
</feature>
<dbReference type="EMBL" id="CAJJDO010000038">
    <property type="protein sequence ID" value="CAD8162991.1"/>
    <property type="molecule type" value="Genomic_DNA"/>
</dbReference>